<dbReference type="Gene3D" id="3.40.50.11440">
    <property type="match status" value="1"/>
</dbReference>
<proteinExistence type="predicted"/>
<protein>
    <submittedName>
        <fullName evidence="1">DUF2088 domain-containing protein</fullName>
    </submittedName>
</protein>
<evidence type="ECO:0000313" key="1">
    <source>
        <dbReference type="EMBL" id="PJF47714.1"/>
    </source>
</evidence>
<dbReference type="EMBL" id="PGTN01000037">
    <property type="protein sequence ID" value="PJF47714.1"/>
    <property type="molecule type" value="Genomic_DNA"/>
</dbReference>
<sequence>MLEVRQAFDGARVDDPALATRRALETSGILARIKAGDSVAVGVGSRGIANIVTIARAAVDRLKEHGARPFVVAAMGSHGGATAEGQRELLAGMGVTEESIGCEFRITMEVKEIGRIPGGPALHQDVHSAAADHTILISRIKPHTDFHGKLESGPSKMEVIGLGKRHGAEMMHAWGTIGFQRFLAPAARIYEANTNVRGAIAILENAYEETAEIVGLTADQIGTEAEARLLQKAKSLMMSLPFKSIDILVIRELGKNISGTGMDTNVLGKLEVNRQPEPEDRNDIGALVLLDLTEATHGNASGIGLANVTTARAVRKIDFIATYTNAITATTFGLKRSVIPITMADDRRALEVAVRCCGVPPDREPTFVFARNTLHVEHLWMSPNLRPQIEAHPRLTILGETPLAFDESGCMTSPWRMEP</sequence>
<reference evidence="1 2" key="1">
    <citation type="submission" date="2017-11" db="EMBL/GenBank/DDBJ databases">
        <title>Evolution of Phototrophy in the Chloroflexi Phylum Driven by Horizontal Gene Transfer.</title>
        <authorList>
            <person name="Ward L.M."/>
            <person name="Hemp J."/>
            <person name="Shih P.M."/>
            <person name="Mcglynn S.E."/>
            <person name="Fischer W."/>
        </authorList>
    </citation>
    <scope>NUCLEOTIDE SEQUENCE [LARGE SCALE GENOMIC DNA]</scope>
    <source>
        <strain evidence="1">JP3_7</strain>
    </source>
</reference>
<name>A0A2M8QD42_9CHLR</name>
<gene>
    <name evidence="1" type="ORF">CUN48_07240</name>
</gene>
<dbReference type="AlphaFoldDB" id="A0A2M8QD42"/>
<organism evidence="1 2">
    <name type="scientific">Candidatus Thermofonsia Clade 3 bacterium</name>
    <dbReference type="NCBI Taxonomy" id="2364212"/>
    <lineage>
        <taxon>Bacteria</taxon>
        <taxon>Bacillati</taxon>
        <taxon>Chloroflexota</taxon>
        <taxon>Candidatus Thermofontia</taxon>
        <taxon>Candidatus Thermofonsia Clade 3</taxon>
    </lineage>
</organism>
<dbReference type="Proteomes" id="UP000230790">
    <property type="component" value="Unassembled WGS sequence"/>
</dbReference>
<accession>A0A2M8QD42</accession>
<evidence type="ECO:0000313" key="2">
    <source>
        <dbReference type="Proteomes" id="UP000230790"/>
    </source>
</evidence>
<comment type="caution">
    <text evidence="1">The sequence shown here is derived from an EMBL/GenBank/DDBJ whole genome shotgun (WGS) entry which is preliminary data.</text>
</comment>